<organism evidence="3 4">
    <name type="scientific">Globodera rostochiensis</name>
    <name type="common">Golden nematode worm</name>
    <name type="synonym">Heterodera rostochiensis</name>
    <dbReference type="NCBI Taxonomy" id="31243"/>
    <lineage>
        <taxon>Eukaryota</taxon>
        <taxon>Metazoa</taxon>
        <taxon>Ecdysozoa</taxon>
        <taxon>Nematoda</taxon>
        <taxon>Chromadorea</taxon>
        <taxon>Rhabditida</taxon>
        <taxon>Tylenchina</taxon>
        <taxon>Tylenchomorpha</taxon>
        <taxon>Tylenchoidea</taxon>
        <taxon>Heteroderidae</taxon>
        <taxon>Heteroderinae</taxon>
        <taxon>Globodera</taxon>
    </lineage>
</organism>
<dbReference type="PANTHER" id="PTHR12961:SF0">
    <property type="entry name" value="CONSERVED OLIGOMERIC GOLGI COMPLEX SUBUNIT 2"/>
    <property type="match status" value="1"/>
</dbReference>
<keyword evidence="3" id="KW-1185">Reference proteome</keyword>
<evidence type="ECO:0000313" key="3">
    <source>
        <dbReference type="Proteomes" id="UP000887572"/>
    </source>
</evidence>
<dbReference type="InterPro" id="IPR009316">
    <property type="entry name" value="COG2"/>
</dbReference>
<reference evidence="4" key="1">
    <citation type="submission" date="2022-11" db="UniProtKB">
        <authorList>
            <consortium name="WormBaseParasite"/>
        </authorList>
    </citation>
    <scope>IDENTIFICATION</scope>
</reference>
<proteinExistence type="predicted"/>
<evidence type="ECO:0000313" key="4">
    <source>
        <dbReference type="WBParaSite" id="Gr19_v10_g11934.t1"/>
    </source>
</evidence>
<protein>
    <submittedName>
        <fullName evidence="4">COG complex component COG2 C-terminal domain-containing protein</fullName>
    </submittedName>
</protein>
<dbReference type="AlphaFoldDB" id="A0A914GZW2"/>
<name>A0A914GZW2_GLORO</name>
<feature type="region of interest" description="Disordered" evidence="1">
    <location>
        <begin position="109"/>
        <end position="130"/>
    </location>
</feature>
<sequence length="389" mass="44143">MSLLQESLCLNCVVAMRFSAVLTPSDSQLFHCCYRHISDFVAKWPSRGSAQRGLFHSILEKFNLVVFFKLASQPLLNPLRALSAPESFEIQMDLYIQWAQKLTDHFSCPEVPEDEKSPPPTENRSNRSKSPNLLADLSSLSPTNCQQKVPNWLQLSALYRDLYLFDAALFRFCLNTIWTYLRELRVDTTPFGQCLSRFSEQLAQKKTVIAESISSQLGAELTKNLSAVGDIPRQYRWTKRPFPVGFSAYLSKAFVVCEEFSEKSKEFGWTDVEVRSVLSKVLDKSVDGFCDKAEKVLESVEQTGSSLLRFKQRKMGHLQPQHEGETDEAKIRAQIRLDTNFVRQRTTVDYGMDEIERLAKVEERASSVNAEGGIKVEERASSVNAEGVI</sequence>
<accession>A0A914GZW2</accession>
<dbReference type="InterPro" id="IPR024603">
    <property type="entry name" value="COG_complex_COG2_C"/>
</dbReference>
<dbReference type="Proteomes" id="UP000887572">
    <property type="component" value="Unplaced"/>
</dbReference>
<dbReference type="WBParaSite" id="Gr19_v10_g11934.t1">
    <property type="protein sequence ID" value="Gr19_v10_g11934.t1"/>
    <property type="gene ID" value="Gr19_v10_g11934"/>
</dbReference>
<evidence type="ECO:0000256" key="1">
    <source>
        <dbReference type="SAM" id="MobiDB-lite"/>
    </source>
</evidence>
<dbReference type="GO" id="GO:0015031">
    <property type="term" value="P:protein transport"/>
    <property type="evidence" value="ECO:0007669"/>
    <property type="project" value="InterPro"/>
</dbReference>
<dbReference type="Pfam" id="PF12022">
    <property type="entry name" value="COG2_C"/>
    <property type="match status" value="1"/>
</dbReference>
<dbReference type="GO" id="GO:0007030">
    <property type="term" value="P:Golgi organization"/>
    <property type="evidence" value="ECO:0007669"/>
    <property type="project" value="InterPro"/>
</dbReference>
<dbReference type="PANTHER" id="PTHR12961">
    <property type="entry name" value="CONSERVED OLIGOMERIC GOLGI COMPLEX COMPONENT 2"/>
    <property type="match status" value="1"/>
</dbReference>
<dbReference type="GO" id="GO:0016020">
    <property type="term" value="C:membrane"/>
    <property type="evidence" value="ECO:0007669"/>
    <property type="project" value="InterPro"/>
</dbReference>
<dbReference type="GO" id="GO:0006891">
    <property type="term" value="P:intra-Golgi vesicle-mediated transport"/>
    <property type="evidence" value="ECO:0007669"/>
    <property type="project" value="TreeGrafter"/>
</dbReference>
<evidence type="ECO:0000259" key="2">
    <source>
        <dbReference type="Pfam" id="PF12022"/>
    </source>
</evidence>
<dbReference type="GO" id="GO:0017119">
    <property type="term" value="C:Golgi transport complex"/>
    <property type="evidence" value="ECO:0007669"/>
    <property type="project" value="TreeGrafter"/>
</dbReference>
<feature type="domain" description="COG complex component COG2 C-terminal" evidence="2">
    <location>
        <begin position="127"/>
        <end position="338"/>
    </location>
</feature>